<organism evidence="3 4">
    <name type="scientific">Catellatospora methionotrophica</name>
    <dbReference type="NCBI Taxonomy" id="121620"/>
    <lineage>
        <taxon>Bacteria</taxon>
        <taxon>Bacillati</taxon>
        <taxon>Actinomycetota</taxon>
        <taxon>Actinomycetes</taxon>
        <taxon>Micromonosporales</taxon>
        <taxon>Micromonosporaceae</taxon>
        <taxon>Catellatospora</taxon>
    </lineage>
</organism>
<keyword evidence="4" id="KW-1185">Reference proteome</keyword>
<evidence type="ECO:0000256" key="2">
    <source>
        <dbReference type="SAM" id="SignalP"/>
    </source>
</evidence>
<gene>
    <name evidence="3" type="ORF">Cme02nite_33430</name>
</gene>
<evidence type="ECO:0000313" key="3">
    <source>
        <dbReference type="EMBL" id="GIG15011.1"/>
    </source>
</evidence>
<comment type="caution">
    <text evidence="3">The sequence shown here is derived from an EMBL/GenBank/DDBJ whole genome shotgun (WGS) entry which is preliminary data.</text>
</comment>
<dbReference type="EMBL" id="BONJ01000017">
    <property type="protein sequence ID" value="GIG15011.1"/>
    <property type="molecule type" value="Genomic_DNA"/>
</dbReference>
<evidence type="ECO:0008006" key="5">
    <source>
        <dbReference type="Google" id="ProtNLM"/>
    </source>
</evidence>
<evidence type="ECO:0000313" key="4">
    <source>
        <dbReference type="Proteomes" id="UP000660339"/>
    </source>
</evidence>
<dbReference type="RefSeq" id="WP_166378676.1">
    <property type="nucleotide sequence ID" value="NZ_BAAATT010000007.1"/>
</dbReference>
<keyword evidence="2" id="KW-0732">Signal</keyword>
<feature type="chain" id="PRO_5038962835" description="Lipoprotein" evidence="2">
    <location>
        <begin position="22"/>
        <end position="171"/>
    </location>
</feature>
<protein>
    <recommendedName>
        <fullName evidence="5">Lipoprotein</fullName>
    </recommendedName>
</protein>
<reference evidence="3" key="1">
    <citation type="submission" date="2021-01" db="EMBL/GenBank/DDBJ databases">
        <title>Whole genome shotgun sequence of Catellatospora methionotrophica NBRC 14553.</title>
        <authorList>
            <person name="Komaki H."/>
            <person name="Tamura T."/>
        </authorList>
    </citation>
    <scope>NUCLEOTIDE SEQUENCE</scope>
    <source>
        <strain evidence="3">NBRC 14553</strain>
    </source>
</reference>
<evidence type="ECO:0000256" key="1">
    <source>
        <dbReference type="SAM" id="MobiDB-lite"/>
    </source>
</evidence>
<accession>A0A8J3PH54</accession>
<feature type="compositionally biased region" description="Low complexity" evidence="1">
    <location>
        <begin position="31"/>
        <end position="42"/>
    </location>
</feature>
<feature type="region of interest" description="Disordered" evidence="1">
    <location>
        <begin position="31"/>
        <end position="53"/>
    </location>
</feature>
<proteinExistence type="predicted"/>
<sequence length="171" mass="17511">MRRLVLPLLFTAVLATAAACAGSSPDATALPSPGASVTSAAPSPSPSPDSARDEVFCEGRKVPQMEIFKAVALYAGFANGNYQGGAPAMKKVLGELRTAVGGYRAYLATALKTSTDTKLAEALTADVDRLDAWSKKLAAPGTDYDGKVFATISDGWTAFSEASAVSALCSA</sequence>
<dbReference type="PROSITE" id="PS51257">
    <property type="entry name" value="PROKAR_LIPOPROTEIN"/>
    <property type="match status" value="1"/>
</dbReference>
<dbReference type="AlphaFoldDB" id="A0A8J3PH54"/>
<name>A0A8J3PH54_9ACTN</name>
<dbReference type="Proteomes" id="UP000660339">
    <property type="component" value="Unassembled WGS sequence"/>
</dbReference>
<feature type="signal peptide" evidence="2">
    <location>
        <begin position="1"/>
        <end position="21"/>
    </location>
</feature>